<name>A0ABP8SG86_9ACTN</name>
<evidence type="ECO:0000313" key="2">
    <source>
        <dbReference type="EMBL" id="GAA4568683.1"/>
    </source>
</evidence>
<comment type="caution">
    <text evidence="2">The sequence shown here is derived from an EMBL/GenBank/DDBJ whole genome shotgun (WGS) entry which is preliminary data.</text>
</comment>
<dbReference type="EMBL" id="BAABGU010000011">
    <property type="protein sequence ID" value="GAA4568683.1"/>
    <property type="molecule type" value="Genomic_DNA"/>
</dbReference>
<reference evidence="3" key="1">
    <citation type="journal article" date="2019" name="Int. J. Syst. Evol. Microbiol.">
        <title>The Global Catalogue of Microorganisms (GCM) 10K type strain sequencing project: providing services to taxonomists for standard genome sequencing and annotation.</title>
        <authorList>
            <consortium name="The Broad Institute Genomics Platform"/>
            <consortium name="The Broad Institute Genome Sequencing Center for Infectious Disease"/>
            <person name="Wu L."/>
            <person name="Ma J."/>
        </authorList>
    </citation>
    <scope>NUCLEOTIDE SEQUENCE [LARGE SCALE GENOMIC DNA]</scope>
    <source>
        <strain evidence="3">JCM 3175</strain>
    </source>
</reference>
<feature type="region of interest" description="Disordered" evidence="1">
    <location>
        <begin position="1"/>
        <end position="47"/>
    </location>
</feature>
<sequence>MASRSVTAPATPVCGKSRAATADPNCTDSAPPSTSPTAPSWPPWGRRRVWAGCPVVMPVTLDGQVGTRSAGPAAQPGRPVVGDPPAR</sequence>
<feature type="compositionally biased region" description="Low complexity" evidence="1">
    <location>
        <begin position="29"/>
        <end position="38"/>
    </location>
</feature>
<evidence type="ECO:0000256" key="1">
    <source>
        <dbReference type="SAM" id="MobiDB-lite"/>
    </source>
</evidence>
<proteinExistence type="predicted"/>
<accession>A0ABP8SG86</accession>
<gene>
    <name evidence="2" type="ORF">GCM10023176_23580</name>
</gene>
<protein>
    <submittedName>
        <fullName evidence="2">Uncharacterized protein</fullName>
    </submittedName>
</protein>
<evidence type="ECO:0000313" key="3">
    <source>
        <dbReference type="Proteomes" id="UP001500307"/>
    </source>
</evidence>
<organism evidence="2 3">
    <name type="scientific">Micromonospora coerulea</name>
    <dbReference type="NCBI Taxonomy" id="47856"/>
    <lineage>
        <taxon>Bacteria</taxon>
        <taxon>Bacillati</taxon>
        <taxon>Actinomycetota</taxon>
        <taxon>Actinomycetes</taxon>
        <taxon>Micromonosporales</taxon>
        <taxon>Micromonosporaceae</taxon>
        <taxon>Micromonospora</taxon>
    </lineage>
</organism>
<feature type="region of interest" description="Disordered" evidence="1">
    <location>
        <begin position="63"/>
        <end position="87"/>
    </location>
</feature>
<dbReference type="Proteomes" id="UP001500307">
    <property type="component" value="Unassembled WGS sequence"/>
</dbReference>
<keyword evidence="3" id="KW-1185">Reference proteome</keyword>